<dbReference type="Pfam" id="PF17048">
    <property type="entry name" value="Ceramidse_alk_C"/>
    <property type="match status" value="1"/>
</dbReference>
<dbReference type="OrthoDB" id="6899210at2"/>
<evidence type="ECO:0000313" key="10">
    <source>
        <dbReference type="Proteomes" id="UP000444980"/>
    </source>
</evidence>
<proteinExistence type="inferred from homology"/>
<evidence type="ECO:0000256" key="5">
    <source>
        <dbReference type="RuleBase" id="RU366019"/>
    </source>
</evidence>
<feature type="domain" description="Neutral/alkaline non-lysosomal ceramidase N-terminal" evidence="7">
    <location>
        <begin position="39"/>
        <end position="514"/>
    </location>
</feature>
<reference evidence="10" key="1">
    <citation type="submission" date="2019-06" db="EMBL/GenBank/DDBJ databases">
        <title>Gordonia isolated from sludge of a wastewater treatment plant.</title>
        <authorList>
            <person name="Tamura T."/>
            <person name="Aoyama K."/>
            <person name="Kang Y."/>
            <person name="Saito S."/>
            <person name="Akiyama N."/>
            <person name="Yazawa K."/>
            <person name="Gonoi T."/>
            <person name="Mikami Y."/>
        </authorList>
    </citation>
    <scope>NUCLEOTIDE SEQUENCE [LARGE SCALE GENOMIC DNA]</scope>
    <source>
        <strain evidence="10">NBRC 107697</strain>
    </source>
</reference>
<dbReference type="InterPro" id="IPR031331">
    <property type="entry name" value="NEUT/ALK_ceramidase_C"/>
</dbReference>
<dbReference type="GO" id="GO:0042759">
    <property type="term" value="P:long-chain fatty acid biosynthetic process"/>
    <property type="evidence" value="ECO:0007669"/>
    <property type="project" value="TreeGrafter"/>
</dbReference>
<evidence type="ECO:0000256" key="4">
    <source>
        <dbReference type="PIRSR" id="PIRSR606823-2"/>
    </source>
</evidence>
<feature type="active site" description="Nucleophile" evidence="3">
    <location>
        <position position="282"/>
    </location>
</feature>
<dbReference type="Gene3D" id="2.60.40.2300">
    <property type="entry name" value="Neutral/alkaline non-lysosomal ceramidase, C-terminal domain"/>
    <property type="match status" value="1"/>
</dbReference>
<feature type="binding site" evidence="4">
    <location>
        <position position="485"/>
    </location>
    <ligand>
        <name>Zn(2+)</name>
        <dbReference type="ChEBI" id="CHEBI:29105"/>
    </ligand>
</feature>
<dbReference type="InterPro" id="IPR006311">
    <property type="entry name" value="TAT_signal"/>
</dbReference>
<keyword evidence="5" id="KW-0443">Lipid metabolism</keyword>
<keyword evidence="2 5" id="KW-0378">Hydrolase</keyword>
<dbReference type="InterPro" id="IPR031329">
    <property type="entry name" value="NEUT/ALK_ceramidase_N"/>
</dbReference>
<organism evidence="9 10">
    <name type="scientific">Gordonia crocea</name>
    <dbReference type="NCBI Taxonomy" id="589162"/>
    <lineage>
        <taxon>Bacteria</taxon>
        <taxon>Bacillati</taxon>
        <taxon>Actinomycetota</taxon>
        <taxon>Actinomycetes</taxon>
        <taxon>Mycobacteriales</taxon>
        <taxon>Gordoniaceae</taxon>
        <taxon>Gordonia</taxon>
    </lineage>
</organism>
<feature type="region of interest" description="Disordered" evidence="6">
    <location>
        <begin position="527"/>
        <end position="560"/>
    </location>
</feature>
<keyword evidence="4" id="KW-0862">Zinc</keyword>
<dbReference type="Pfam" id="PF04734">
    <property type="entry name" value="Ceramidase_alk"/>
    <property type="match status" value="1"/>
</dbReference>
<evidence type="ECO:0000256" key="2">
    <source>
        <dbReference type="ARBA" id="ARBA00022801"/>
    </source>
</evidence>
<sequence>MTAISRRGFLQASAATAVGAGLAGVAGTAGTAAAEPGGYLVGAGKGDLTGAIAGQGMMGYSDMDQVANGLLQRTWARAFIIADAATGRRVLFITADLACVFTSHHSTLLAELAKRYGSTYNVHNVNINATHNHNSCGGTSWDYAYVLAAKGHRRNSFAAELAGLLDAVAQAHDSLAPGTVELGHGELHNASANRSAQAFVLNPRADQRHFPERIDPQVTAVRLRQGGRVIGEITWFATHGTSLTDANFLISSDNKGYAAYLAEQRDPGLVSAHAQTNAGDMSPNLWLRKMHPGGPTHDHRANRVIIGRRQDRAAQEALGSARPMSRGGVDSATRYVDLSNVVVSGDFTPHGKAVRTSPAMMGAAAAATAQEENTRSQLSFLNEGVRNELAMALGAGATPTPGPWIVDSQAPKAILFPLGILPPRPWIEQTLPLQLLRVGDLVLASVPAEVTIVAGLRIRRVVADALHVPLANVLVQGYANGYSQYVTTPEEYVSQQYEGGETLFGRWTLCAYQQEFHAMAAAMARGTRLGRGPRPADHSGAQPDLLGTQPADTPMPGRRFGEVVSAPRSRAHGGDTVTAAFCGAFPTNRIRRGRHTAGYFAVEKRTATGWTTAYDDDHESTELKWERPGASPSASTITITWRIPRGASGVYRIRYFGDAKSASGSLRSFTGTTGPITVG</sequence>
<dbReference type="GO" id="GO:0005576">
    <property type="term" value="C:extracellular region"/>
    <property type="evidence" value="ECO:0007669"/>
    <property type="project" value="TreeGrafter"/>
</dbReference>
<feature type="domain" description="Neutral/alkaline non-lysosomal ceramidase C-terminal" evidence="8">
    <location>
        <begin position="517"/>
        <end position="675"/>
    </location>
</feature>
<dbReference type="EC" id="3.5.1.23" evidence="5"/>
<evidence type="ECO:0000256" key="3">
    <source>
        <dbReference type="PIRSR" id="PIRSR606823-1"/>
    </source>
</evidence>
<dbReference type="GO" id="GO:0016020">
    <property type="term" value="C:membrane"/>
    <property type="evidence" value="ECO:0007669"/>
    <property type="project" value="GOC"/>
</dbReference>
<feature type="binding site" evidence="4">
    <location>
        <position position="449"/>
    </location>
    <ligand>
        <name>Zn(2+)</name>
        <dbReference type="ChEBI" id="CHEBI:29105"/>
    </ligand>
</feature>
<evidence type="ECO:0000256" key="1">
    <source>
        <dbReference type="ARBA" id="ARBA00009835"/>
    </source>
</evidence>
<feature type="binding site" evidence="4">
    <location>
        <position position="131"/>
    </location>
    <ligand>
        <name>Zn(2+)</name>
        <dbReference type="ChEBI" id="CHEBI:29105"/>
    </ligand>
</feature>
<feature type="binding site" evidence="4">
    <location>
        <position position="239"/>
    </location>
    <ligand>
        <name>Zn(2+)</name>
        <dbReference type="ChEBI" id="CHEBI:29105"/>
    </ligand>
</feature>
<dbReference type="PANTHER" id="PTHR12670:SF1">
    <property type="entry name" value="NEUTRAL CERAMIDASE"/>
    <property type="match status" value="1"/>
</dbReference>
<dbReference type="InterPro" id="IPR038445">
    <property type="entry name" value="NCDase_C_sf"/>
</dbReference>
<dbReference type="PROSITE" id="PS51318">
    <property type="entry name" value="TAT"/>
    <property type="match status" value="1"/>
</dbReference>
<protein>
    <recommendedName>
        <fullName evidence="5">Neutral ceramidase</fullName>
        <ecNumber evidence="5">3.5.1.23</ecNumber>
    </recommendedName>
</protein>
<dbReference type="AlphaFoldDB" id="A0A7I9UZ55"/>
<dbReference type="RefSeq" id="WP_161927415.1">
    <property type="nucleotide sequence ID" value="NZ_BJOU01000001.1"/>
</dbReference>
<comment type="similarity">
    <text evidence="1 5">Belongs to the neutral ceramidase family.</text>
</comment>
<gene>
    <name evidence="9" type="ORF">nbrc107697_22380</name>
</gene>
<comment type="cofactor">
    <cofactor evidence="4">
        <name>Zn(2+)</name>
        <dbReference type="ChEBI" id="CHEBI:29105"/>
    </cofactor>
    <text evidence="4">Binds 1 zinc ion per subunit.</text>
</comment>
<evidence type="ECO:0000259" key="7">
    <source>
        <dbReference type="Pfam" id="PF04734"/>
    </source>
</evidence>
<evidence type="ECO:0000256" key="6">
    <source>
        <dbReference type="SAM" id="MobiDB-lite"/>
    </source>
</evidence>
<name>A0A7I9UZ55_9ACTN</name>
<dbReference type="GO" id="GO:0046512">
    <property type="term" value="P:sphingosine biosynthetic process"/>
    <property type="evidence" value="ECO:0007669"/>
    <property type="project" value="TreeGrafter"/>
</dbReference>
<dbReference type="EMBL" id="BJOU01000001">
    <property type="protein sequence ID" value="GED98199.1"/>
    <property type="molecule type" value="Genomic_DNA"/>
</dbReference>
<dbReference type="GO" id="GO:0046872">
    <property type="term" value="F:metal ion binding"/>
    <property type="evidence" value="ECO:0007669"/>
    <property type="project" value="UniProtKB-KW"/>
</dbReference>
<accession>A0A7I9UZ55</accession>
<keyword evidence="10" id="KW-1185">Reference proteome</keyword>
<evidence type="ECO:0000259" key="8">
    <source>
        <dbReference type="Pfam" id="PF17048"/>
    </source>
</evidence>
<keyword evidence="5" id="KW-0746">Sphingolipid metabolism</keyword>
<keyword evidence="4" id="KW-0479">Metal-binding</keyword>
<dbReference type="GO" id="GO:0017040">
    <property type="term" value="F:N-acylsphingosine amidohydrolase activity"/>
    <property type="evidence" value="ECO:0007669"/>
    <property type="project" value="UniProtKB-UniRule"/>
</dbReference>
<dbReference type="Proteomes" id="UP000444980">
    <property type="component" value="Unassembled WGS sequence"/>
</dbReference>
<comment type="caution">
    <text evidence="9">The sequence shown here is derived from an EMBL/GenBank/DDBJ whole genome shotgun (WGS) entry which is preliminary data.</text>
</comment>
<comment type="catalytic activity">
    <reaction evidence="5">
        <text>an N-acylsphing-4-enine + H2O = sphing-4-enine + a fatty acid</text>
        <dbReference type="Rhea" id="RHEA:20856"/>
        <dbReference type="ChEBI" id="CHEBI:15377"/>
        <dbReference type="ChEBI" id="CHEBI:28868"/>
        <dbReference type="ChEBI" id="CHEBI:52639"/>
        <dbReference type="ChEBI" id="CHEBI:57756"/>
        <dbReference type="EC" id="3.5.1.23"/>
    </reaction>
</comment>
<dbReference type="PANTHER" id="PTHR12670">
    <property type="entry name" value="CERAMIDASE"/>
    <property type="match status" value="1"/>
</dbReference>
<dbReference type="GO" id="GO:0046514">
    <property type="term" value="P:ceramide catabolic process"/>
    <property type="evidence" value="ECO:0007669"/>
    <property type="project" value="InterPro"/>
</dbReference>
<evidence type="ECO:0000313" key="9">
    <source>
        <dbReference type="EMBL" id="GED98199.1"/>
    </source>
</evidence>
<dbReference type="InterPro" id="IPR006823">
    <property type="entry name" value="Ceramidase_alk"/>
</dbReference>